<dbReference type="InterPro" id="IPR032675">
    <property type="entry name" value="LRR_dom_sf"/>
</dbReference>
<dbReference type="Proteomes" id="UP001195483">
    <property type="component" value="Unassembled WGS sequence"/>
</dbReference>
<name>A0AAE0SVF6_9BIVA</name>
<dbReference type="Pfam" id="PF13676">
    <property type="entry name" value="TIR_2"/>
    <property type="match status" value="1"/>
</dbReference>
<evidence type="ECO:0000313" key="14">
    <source>
        <dbReference type="Proteomes" id="UP001195483"/>
    </source>
</evidence>
<dbReference type="Gene3D" id="3.40.50.10140">
    <property type="entry name" value="Toll/interleukin-1 receptor homology (TIR) domain"/>
    <property type="match status" value="1"/>
</dbReference>
<dbReference type="GO" id="GO:0005886">
    <property type="term" value="C:plasma membrane"/>
    <property type="evidence" value="ECO:0007669"/>
    <property type="project" value="TreeGrafter"/>
</dbReference>
<accession>A0AAE0SVF6</accession>
<dbReference type="InterPro" id="IPR035897">
    <property type="entry name" value="Toll_tir_struct_dom_sf"/>
</dbReference>
<evidence type="ECO:0000256" key="9">
    <source>
        <dbReference type="ARBA" id="ARBA00023170"/>
    </source>
</evidence>
<protein>
    <recommendedName>
        <fullName evidence="12">TIR domain-containing protein</fullName>
    </recommendedName>
</protein>
<dbReference type="SMART" id="SM00369">
    <property type="entry name" value="LRR_TYP"/>
    <property type="match status" value="6"/>
</dbReference>
<dbReference type="GO" id="GO:0038023">
    <property type="term" value="F:signaling receptor activity"/>
    <property type="evidence" value="ECO:0007669"/>
    <property type="project" value="TreeGrafter"/>
</dbReference>
<evidence type="ECO:0000256" key="7">
    <source>
        <dbReference type="ARBA" id="ARBA00022989"/>
    </source>
</evidence>
<comment type="subcellular location">
    <subcellularLocation>
        <location evidence="1">Membrane</location>
        <topology evidence="1">Single-pass membrane protein</topology>
    </subcellularLocation>
</comment>
<dbReference type="PANTHER" id="PTHR24365:SF541">
    <property type="entry name" value="PROTEIN TOLL-RELATED"/>
    <property type="match status" value="1"/>
</dbReference>
<evidence type="ECO:0000256" key="10">
    <source>
        <dbReference type="ARBA" id="ARBA00023180"/>
    </source>
</evidence>
<dbReference type="PROSITE" id="PS00018">
    <property type="entry name" value="EF_HAND_1"/>
    <property type="match status" value="1"/>
</dbReference>
<proteinExistence type="inferred from homology"/>
<keyword evidence="8 11" id="KW-0472">Membrane</keyword>
<evidence type="ECO:0000256" key="6">
    <source>
        <dbReference type="ARBA" id="ARBA00022737"/>
    </source>
</evidence>
<dbReference type="Gene3D" id="3.80.10.10">
    <property type="entry name" value="Ribonuclease Inhibitor"/>
    <property type="match status" value="2"/>
</dbReference>
<dbReference type="InterPro" id="IPR000157">
    <property type="entry name" value="TIR_dom"/>
</dbReference>
<reference evidence="13" key="3">
    <citation type="submission" date="2023-05" db="EMBL/GenBank/DDBJ databases">
        <authorList>
            <person name="Smith C.H."/>
        </authorList>
    </citation>
    <scope>NUCLEOTIDE SEQUENCE</scope>
    <source>
        <strain evidence="13">CHS0354</strain>
        <tissue evidence="13">Mantle</tissue>
    </source>
</reference>
<dbReference type="AlphaFoldDB" id="A0AAE0SVF6"/>
<organism evidence="13 14">
    <name type="scientific">Potamilus streckersoni</name>
    <dbReference type="NCBI Taxonomy" id="2493646"/>
    <lineage>
        <taxon>Eukaryota</taxon>
        <taxon>Metazoa</taxon>
        <taxon>Spiralia</taxon>
        <taxon>Lophotrochozoa</taxon>
        <taxon>Mollusca</taxon>
        <taxon>Bivalvia</taxon>
        <taxon>Autobranchia</taxon>
        <taxon>Heteroconchia</taxon>
        <taxon>Palaeoheterodonta</taxon>
        <taxon>Unionida</taxon>
        <taxon>Unionoidea</taxon>
        <taxon>Unionidae</taxon>
        <taxon>Ambleminae</taxon>
        <taxon>Lampsilini</taxon>
        <taxon>Potamilus</taxon>
    </lineage>
</organism>
<keyword evidence="10" id="KW-0325">Glycoprotein</keyword>
<evidence type="ECO:0000256" key="8">
    <source>
        <dbReference type="ARBA" id="ARBA00023136"/>
    </source>
</evidence>
<keyword evidence="4 11" id="KW-0812">Transmembrane</keyword>
<evidence type="ECO:0000256" key="1">
    <source>
        <dbReference type="ARBA" id="ARBA00004167"/>
    </source>
</evidence>
<reference evidence="13" key="1">
    <citation type="journal article" date="2021" name="Genome Biol. Evol.">
        <title>A High-Quality Reference Genome for a Parasitic Bivalve with Doubly Uniparental Inheritance (Bivalvia: Unionida).</title>
        <authorList>
            <person name="Smith C.H."/>
        </authorList>
    </citation>
    <scope>NUCLEOTIDE SEQUENCE</scope>
    <source>
        <strain evidence="13">CHS0354</strain>
    </source>
</reference>
<dbReference type="InterPro" id="IPR018247">
    <property type="entry name" value="EF_Hand_1_Ca_BS"/>
</dbReference>
<keyword evidence="5" id="KW-0732">Signal</keyword>
<keyword evidence="6" id="KW-0677">Repeat</keyword>
<comment type="caution">
    <text evidence="13">The sequence shown here is derived from an EMBL/GenBank/DDBJ whole genome shotgun (WGS) entry which is preliminary data.</text>
</comment>
<evidence type="ECO:0000256" key="5">
    <source>
        <dbReference type="ARBA" id="ARBA00022729"/>
    </source>
</evidence>
<evidence type="ECO:0000256" key="4">
    <source>
        <dbReference type="ARBA" id="ARBA00022692"/>
    </source>
</evidence>
<dbReference type="PANTHER" id="PTHR24365">
    <property type="entry name" value="TOLL-LIKE RECEPTOR"/>
    <property type="match status" value="1"/>
</dbReference>
<evidence type="ECO:0000256" key="11">
    <source>
        <dbReference type="SAM" id="Phobius"/>
    </source>
</evidence>
<dbReference type="Pfam" id="PF13855">
    <property type="entry name" value="LRR_8"/>
    <property type="match status" value="2"/>
</dbReference>
<evidence type="ECO:0000313" key="13">
    <source>
        <dbReference type="EMBL" id="KAK3598794.1"/>
    </source>
</evidence>
<keyword evidence="9" id="KW-0675">Receptor</keyword>
<keyword evidence="3" id="KW-0433">Leucine-rich repeat</keyword>
<evidence type="ECO:0000259" key="12">
    <source>
        <dbReference type="PROSITE" id="PS50104"/>
    </source>
</evidence>
<dbReference type="PROSITE" id="PS50104">
    <property type="entry name" value="TIR"/>
    <property type="match status" value="1"/>
</dbReference>
<dbReference type="SUPFAM" id="SSF52200">
    <property type="entry name" value="Toll/Interleukin receptor TIR domain"/>
    <property type="match status" value="1"/>
</dbReference>
<reference evidence="13" key="2">
    <citation type="journal article" date="2021" name="Genome Biol. Evol.">
        <title>Developing a high-quality reference genome for a parasitic bivalve with doubly uniparental inheritance (Bivalvia: Unionida).</title>
        <authorList>
            <person name="Smith C.H."/>
        </authorList>
    </citation>
    <scope>NUCLEOTIDE SEQUENCE</scope>
    <source>
        <strain evidence="13">CHS0354</strain>
        <tissue evidence="13">Mantle</tissue>
    </source>
</reference>
<dbReference type="InterPro" id="IPR003591">
    <property type="entry name" value="Leu-rich_rpt_typical-subtyp"/>
</dbReference>
<keyword evidence="14" id="KW-1185">Reference proteome</keyword>
<dbReference type="EMBL" id="JAEAOA010001278">
    <property type="protein sequence ID" value="KAK3598794.1"/>
    <property type="molecule type" value="Genomic_DNA"/>
</dbReference>
<keyword evidence="7 11" id="KW-1133">Transmembrane helix</keyword>
<dbReference type="GO" id="GO:0007165">
    <property type="term" value="P:signal transduction"/>
    <property type="evidence" value="ECO:0007669"/>
    <property type="project" value="InterPro"/>
</dbReference>
<feature type="transmembrane region" description="Helical" evidence="11">
    <location>
        <begin position="548"/>
        <end position="567"/>
    </location>
</feature>
<gene>
    <name evidence="13" type="ORF">CHS0354_020904</name>
</gene>
<dbReference type="InterPro" id="IPR001611">
    <property type="entry name" value="Leu-rich_rpt"/>
</dbReference>
<dbReference type="SUPFAM" id="SSF52058">
    <property type="entry name" value="L domain-like"/>
    <property type="match status" value="1"/>
</dbReference>
<evidence type="ECO:0000256" key="2">
    <source>
        <dbReference type="ARBA" id="ARBA00009634"/>
    </source>
</evidence>
<evidence type="ECO:0000256" key="3">
    <source>
        <dbReference type="ARBA" id="ARBA00022614"/>
    </source>
</evidence>
<feature type="domain" description="TIR" evidence="12">
    <location>
        <begin position="597"/>
        <end position="752"/>
    </location>
</feature>
<sequence length="761" mass="87728">MLLSNDPCCTSLIIVWLATPFLPSCLEIISVAYCVLGCKCFRTGDRLTVECDHYLPNFLPEGTSAVFVKDLHTTHLLPDQFSDHAWKNLTELRLQSWKTEFIHDLSFFNLLNLEYLKISFDILSTLPAGCFSPMQRLRVLDLSGNGHLTFEEVTKALSFPGVLPNLEGIYFDKLQTYRDPATLLEPFFSALASKPIKRLSLSGANFNSFCLQSFVPLGMKLEVLNISDISLASMNFIDLLSRNKFVTLPSNFFSSLQVMDISYAKLPGYLLLTNARNQVWEYDCASPLYQAQHMIANGISPFEVRHVNVTLLSRNCRKQLFNKIEARYNNLVWIDTHFSRDLFSFREVDLSYNRIQYISPNLTAHFSQTVHFDVSHNELHRMETVPEFKEFFNFNTVLEYVDLSFNGFTKLPETFFHNATSLTVLKLSGNQFEKIDFQMETLTRLQYLDISLNNIMYINGVTQMNLQSLFGQRIFSLKNGTEDDLRVNMDWNHLVCSCETLESLYWVMENKLYYEHIDRYTCTFKEKNEPLNLNTLDVVHSYCAQSSMVLTTIATGLALILSIYYIVYRISSLCDAYHTQKAAHNFVNRYRSGEIKGKFLIFLSYASVDSDFVLQLVYQQLKQKLVERLGADDNLICHHEEHFFPGHPIAKEAEKYIIDESITILLVVSDAYCESIFCQHEAKLAEYSNKPVILMLREQVDVSKMSPELSALFSRYTRVKWENVSGKYVMKPDWDTLCDSIFALAEDYIQKSTKIIAPCNQ</sequence>
<comment type="similarity">
    <text evidence="2">Belongs to the Toll-like receptor family.</text>
</comment>